<proteinExistence type="predicted"/>
<keyword evidence="1" id="KW-0472">Membrane</keyword>
<feature type="transmembrane region" description="Helical" evidence="1">
    <location>
        <begin position="52"/>
        <end position="70"/>
    </location>
</feature>
<keyword evidence="1" id="KW-0812">Transmembrane</keyword>
<feature type="transmembrane region" description="Helical" evidence="1">
    <location>
        <begin position="188"/>
        <end position="213"/>
    </location>
</feature>
<name>A0A7R9GHM1_9CRUS</name>
<dbReference type="AlphaFoldDB" id="A0A7R9GHM1"/>
<accession>A0A7R9GHM1</accession>
<evidence type="ECO:0000313" key="2">
    <source>
        <dbReference type="EMBL" id="CAD7281343.1"/>
    </source>
</evidence>
<feature type="transmembrane region" description="Helical" evidence="1">
    <location>
        <begin position="164"/>
        <end position="181"/>
    </location>
</feature>
<gene>
    <name evidence="2" type="ORF">NMOB1V02_LOCUS8990</name>
</gene>
<keyword evidence="3" id="KW-1185">Reference proteome</keyword>
<protein>
    <submittedName>
        <fullName evidence="2">Uncharacterized protein</fullName>
    </submittedName>
</protein>
<reference evidence="2" key="1">
    <citation type="submission" date="2020-11" db="EMBL/GenBank/DDBJ databases">
        <authorList>
            <person name="Tran Van P."/>
        </authorList>
    </citation>
    <scope>NUCLEOTIDE SEQUENCE</scope>
</reference>
<feature type="transmembrane region" description="Helical" evidence="1">
    <location>
        <begin position="141"/>
        <end position="158"/>
    </location>
</feature>
<dbReference type="EMBL" id="CAJPEX010002792">
    <property type="protein sequence ID" value="CAG0921495.1"/>
    <property type="molecule type" value="Genomic_DNA"/>
</dbReference>
<evidence type="ECO:0000313" key="3">
    <source>
        <dbReference type="Proteomes" id="UP000678499"/>
    </source>
</evidence>
<keyword evidence="1" id="KW-1133">Transmembrane helix</keyword>
<sequence>MARATNRQITSLSWFLLAASIYSWSVIQDQKSIPGVPVIPPYGWRRHLMAPWYSLTVSLASLSLASIMEVMKEERIEKLENFATMSLKTVGLTSLTGELLNSMYLSGFPEMYPELWSVLGTAPVLLYSYDSERHEDRSTSIANLIILGCSFIQVFLAVNYARYWLLLCPLIFSLTYATGVVRRFDGDTYLYLALMSIVYAHVVDDLPLLFTYVGVANSQNQCCEASQTCC</sequence>
<evidence type="ECO:0000256" key="1">
    <source>
        <dbReference type="SAM" id="Phobius"/>
    </source>
</evidence>
<dbReference type="Proteomes" id="UP000678499">
    <property type="component" value="Unassembled WGS sequence"/>
</dbReference>
<organism evidence="2">
    <name type="scientific">Notodromas monacha</name>
    <dbReference type="NCBI Taxonomy" id="399045"/>
    <lineage>
        <taxon>Eukaryota</taxon>
        <taxon>Metazoa</taxon>
        <taxon>Ecdysozoa</taxon>
        <taxon>Arthropoda</taxon>
        <taxon>Crustacea</taxon>
        <taxon>Oligostraca</taxon>
        <taxon>Ostracoda</taxon>
        <taxon>Podocopa</taxon>
        <taxon>Podocopida</taxon>
        <taxon>Cypridocopina</taxon>
        <taxon>Cypridoidea</taxon>
        <taxon>Cyprididae</taxon>
        <taxon>Notodromas</taxon>
    </lineage>
</organism>
<dbReference type="EMBL" id="OA884829">
    <property type="protein sequence ID" value="CAD7281343.1"/>
    <property type="molecule type" value="Genomic_DNA"/>
</dbReference>